<keyword evidence="4" id="KW-0521">NADP</keyword>
<reference evidence="9 10" key="1">
    <citation type="journal article" date="2015" name="Genome Biol. Evol.">
        <title>Comparative Genomics of a Bacterivorous Green Alga Reveals Evolutionary Causalities and Consequences of Phago-Mixotrophic Mode of Nutrition.</title>
        <authorList>
            <person name="Burns J.A."/>
            <person name="Paasch A."/>
            <person name="Narechania A."/>
            <person name="Kim E."/>
        </authorList>
    </citation>
    <scope>NUCLEOTIDE SEQUENCE [LARGE SCALE GENOMIC DNA]</scope>
    <source>
        <strain evidence="9 10">PLY_AMNH</strain>
    </source>
</reference>
<evidence type="ECO:0000313" key="9">
    <source>
        <dbReference type="EMBL" id="KAK3243908.1"/>
    </source>
</evidence>
<sequence>MRLLEGFVTAPACRPYGARNARREFVQRQHRPAASRGGAQGRPRSQRARTAFLAPVHAQLKDGKHGEADQPLVKEDARARLNLRAMAETDFKKVGGVGAPNAIDSQGGMNVRDAVKYDLPDAVYDAEAAVEVLPCLQEAGPSQTVIVGGGPAGCAAAIMLARRGWENIHIWERLQSPPSPDAAEWGNPDRSYNIGIGGRGQVSLLKLGCWNAVKKYCVGVYGRMDWSPENSGGAGVVTEASGRRYPTMVIPRDRLQSVLLREIANHYNKQITVSFETECTSASFKSGAALLKSSRPEVPDVDAQFVVAADGIRSRLVQEASRVSDGRLGVTTLPENEKRSVVYKTINLELQPGWRGDLNYSARSGESLEGAVTLEALPCLDGGLVAVILFSPGDARLTTDLNTADDTRALFQSLFPQFTPLIPEAEYAKFAAKSPSGLPRFTYASPDLHLAGDQGATVCVGDAIHTVKPYFGLGVNSAFEDIITLHHSLDHGAQGGDSLQHFALGAEEYSKRRGKEAKALVEMSRQFDGDFLEFVLPLILDGIFSKIAPSIFAPNAIRMLQNEQYLFTQVQGRKRQDRALQISILVSISVALVALGKHTIDFLTATNASILP</sequence>
<protein>
    <recommendedName>
        <fullName evidence="8">FAD-binding domain-containing protein</fullName>
    </recommendedName>
</protein>
<dbReference type="Proteomes" id="UP001190700">
    <property type="component" value="Unassembled WGS sequence"/>
</dbReference>
<dbReference type="SUPFAM" id="SSF51905">
    <property type="entry name" value="FAD/NAD(P)-binding domain"/>
    <property type="match status" value="1"/>
</dbReference>
<accession>A0AAE0EX97</accession>
<evidence type="ECO:0000256" key="2">
    <source>
        <dbReference type="ARBA" id="ARBA00022630"/>
    </source>
</evidence>
<comment type="caution">
    <text evidence="9">The sequence shown here is derived from an EMBL/GenBank/DDBJ whole genome shotgun (WGS) entry which is preliminary data.</text>
</comment>
<dbReference type="AlphaFoldDB" id="A0AAE0EX97"/>
<evidence type="ECO:0000256" key="3">
    <source>
        <dbReference type="ARBA" id="ARBA00022827"/>
    </source>
</evidence>
<evidence type="ECO:0000256" key="6">
    <source>
        <dbReference type="ARBA" id="ARBA00023033"/>
    </source>
</evidence>
<keyword evidence="10" id="KW-1185">Reference proteome</keyword>
<dbReference type="PANTHER" id="PTHR46028">
    <property type="entry name" value="KYNURENINE 3-MONOOXYGENASE"/>
    <property type="match status" value="1"/>
</dbReference>
<dbReference type="PANTHER" id="PTHR46028:SF2">
    <property type="entry name" value="KYNURENINE 3-MONOOXYGENASE"/>
    <property type="match status" value="1"/>
</dbReference>
<feature type="domain" description="FAD-binding" evidence="8">
    <location>
        <begin position="247"/>
        <end position="321"/>
    </location>
</feature>
<dbReference type="GO" id="GO:0070189">
    <property type="term" value="P:kynurenine metabolic process"/>
    <property type="evidence" value="ECO:0007669"/>
    <property type="project" value="TreeGrafter"/>
</dbReference>
<keyword evidence="5" id="KW-0560">Oxidoreductase</keyword>
<evidence type="ECO:0000259" key="8">
    <source>
        <dbReference type="Pfam" id="PF01494"/>
    </source>
</evidence>
<dbReference type="GO" id="GO:0004502">
    <property type="term" value="F:kynurenine 3-monooxygenase activity"/>
    <property type="evidence" value="ECO:0007669"/>
    <property type="project" value="TreeGrafter"/>
</dbReference>
<feature type="domain" description="FAD-binding" evidence="8">
    <location>
        <begin position="454"/>
        <end position="521"/>
    </location>
</feature>
<keyword evidence="2" id="KW-0285">Flavoprotein</keyword>
<evidence type="ECO:0000256" key="7">
    <source>
        <dbReference type="SAM" id="MobiDB-lite"/>
    </source>
</evidence>
<evidence type="ECO:0000313" key="10">
    <source>
        <dbReference type="Proteomes" id="UP001190700"/>
    </source>
</evidence>
<dbReference type="Pfam" id="PF01494">
    <property type="entry name" value="FAD_binding_3"/>
    <property type="match status" value="2"/>
</dbReference>
<feature type="region of interest" description="Disordered" evidence="7">
    <location>
        <begin position="26"/>
        <end position="47"/>
    </location>
</feature>
<comment type="cofactor">
    <cofactor evidence="1">
        <name>FAD</name>
        <dbReference type="ChEBI" id="CHEBI:57692"/>
    </cofactor>
</comment>
<dbReference type="Gene3D" id="3.50.50.60">
    <property type="entry name" value="FAD/NAD(P)-binding domain"/>
    <property type="match status" value="1"/>
</dbReference>
<dbReference type="InterPro" id="IPR036188">
    <property type="entry name" value="FAD/NAD-bd_sf"/>
</dbReference>
<keyword evidence="3" id="KW-0274">FAD</keyword>
<keyword evidence="6" id="KW-0503">Monooxygenase</keyword>
<evidence type="ECO:0000256" key="4">
    <source>
        <dbReference type="ARBA" id="ARBA00022857"/>
    </source>
</evidence>
<gene>
    <name evidence="9" type="ORF">CYMTET_46459</name>
</gene>
<evidence type="ECO:0000256" key="5">
    <source>
        <dbReference type="ARBA" id="ARBA00023002"/>
    </source>
</evidence>
<proteinExistence type="predicted"/>
<dbReference type="InterPro" id="IPR002938">
    <property type="entry name" value="FAD-bd"/>
</dbReference>
<dbReference type="PRINTS" id="PR00420">
    <property type="entry name" value="RNGMNOXGNASE"/>
</dbReference>
<dbReference type="EMBL" id="LGRX02032562">
    <property type="protein sequence ID" value="KAK3243908.1"/>
    <property type="molecule type" value="Genomic_DNA"/>
</dbReference>
<dbReference type="GO" id="GO:0071949">
    <property type="term" value="F:FAD binding"/>
    <property type="evidence" value="ECO:0007669"/>
    <property type="project" value="InterPro"/>
</dbReference>
<evidence type="ECO:0000256" key="1">
    <source>
        <dbReference type="ARBA" id="ARBA00001974"/>
    </source>
</evidence>
<name>A0AAE0EX97_9CHLO</name>
<organism evidence="9 10">
    <name type="scientific">Cymbomonas tetramitiformis</name>
    <dbReference type="NCBI Taxonomy" id="36881"/>
    <lineage>
        <taxon>Eukaryota</taxon>
        <taxon>Viridiplantae</taxon>
        <taxon>Chlorophyta</taxon>
        <taxon>Pyramimonadophyceae</taxon>
        <taxon>Pyramimonadales</taxon>
        <taxon>Pyramimonadaceae</taxon>
        <taxon>Cymbomonas</taxon>
    </lineage>
</organism>